<evidence type="ECO:0000313" key="1">
    <source>
        <dbReference type="EMBL" id="MDW4573516.1"/>
    </source>
</evidence>
<name>A0ABU4H2F0_9MICO</name>
<dbReference type="Proteomes" id="UP001283109">
    <property type="component" value="Unassembled WGS sequence"/>
</dbReference>
<dbReference type="RefSeq" id="WP_318354016.1">
    <property type="nucleotide sequence ID" value="NZ_JAWQEV010000003.1"/>
</dbReference>
<reference evidence="1 2" key="1">
    <citation type="submission" date="2023-11" db="EMBL/GenBank/DDBJ databases">
        <title>Draft genome sequence of Microbacterium arthrosphaerae JCM 30492.</title>
        <authorList>
            <person name="Zhang G."/>
            <person name="Ding Y."/>
        </authorList>
    </citation>
    <scope>NUCLEOTIDE SEQUENCE [LARGE SCALE GENOMIC DNA]</scope>
    <source>
        <strain evidence="1 2">JCM 30492</strain>
    </source>
</reference>
<dbReference type="InterPro" id="IPR045436">
    <property type="entry name" value="DUF6507"/>
</dbReference>
<sequence length="119" mass="12440">MSSYQISAEGVAGVLTSIETPLADLMANFESLSGAAQTVFDNDGMTDTVSGAIAQLFEDQKGRISTIGNRVNAATSGAYFATLAYVQGDEQMCSDTQTAAVQASQTGDFSYFEARAAEL</sequence>
<proteinExistence type="predicted"/>
<accession>A0ABU4H2F0</accession>
<protein>
    <submittedName>
        <fullName evidence="1">DUF6507 family protein</fullName>
    </submittedName>
</protein>
<comment type="caution">
    <text evidence="1">The sequence shown here is derived from an EMBL/GenBank/DDBJ whole genome shotgun (WGS) entry which is preliminary data.</text>
</comment>
<dbReference type="Pfam" id="PF20117">
    <property type="entry name" value="DUF6507"/>
    <property type="match status" value="1"/>
</dbReference>
<gene>
    <name evidence="1" type="ORF">R8Z58_12100</name>
</gene>
<organism evidence="1 2">
    <name type="scientific">Microbacterium arthrosphaerae</name>
    <dbReference type="NCBI Taxonomy" id="792652"/>
    <lineage>
        <taxon>Bacteria</taxon>
        <taxon>Bacillati</taxon>
        <taxon>Actinomycetota</taxon>
        <taxon>Actinomycetes</taxon>
        <taxon>Micrococcales</taxon>
        <taxon>Microbacteriaceae</taxon>
        <taxon>Microbacterium</taxon>
    </lineage>
</organism>
<keyword evidence="2" id="KW-1185">Reference proteome</keyword>
<dbReference type="EMBL" id="JAWQEV010000003">
    <property type="protein sequence ID" value="MDW4573516.1"/>
    <property type="molecule type" value="Genomic_DNA"/>
</dbReference>
<evidence type="ECO:0000313" key="2">
    <source>
        <dbReference type="Proteomes" id="UP001283109"/>
    </source>
</evidence>